<dbReference type="EMBL" id="MGKD01000032">
    <property type="protein sequence ID" value="OGN18688.1"/>
    <property type="molecule type" value="Genomic_DNA"/>
</dbReference>
<evidence type="ECO:0008006" key="6">
    <source>
        <dbReference type="Google" id="ProtNLM"/>
    </source>
</evidence>
<dbReference type="InterPro" id="IPR007837">
    <property type="entry name" value="DinB"/>
</dbReference>
<comment type="similarity">
    <text evidence="1">Belongs to the DinB family.</text>
</comment>
<keyword evidence="2 3" id="KW-0479">Metal-binding</keyword>
<proteinExistence type="inferred from homology"/>
<gene>
    <name evidence="4" type="ORF">A3F25_02530</name>
</gene>
<accession>A0A1F8G1I9</accession>
<dbReference type="InterPro" id="IPR034660">
    <property type="entry name" value="DinB/YfiT-like"/>
</dbReference>
<evidence type="ECO:0000313" key="4">
    <source>
        <dbReference type="EMBL" id="OGN18688.1"/>
    </source>
</evidence>
<feature type="binding site" evidence="3">
    <location>
        <position position="136"/>
    </location>
    <ligand>
        <name>a divalent metal cation</name>
        <dbReference type="ChEBI" id="CHEBI:60240"/>
    </ligand>
</feature>
<comment type="caution">
    <text evidence="4">The sequence shown here is derived from an EMBL/GenBank/DDBJ whole genome shotgun (WGS) entry which is preliminary data.</text>
</comment>
<dbReference type="Pfam" id="PF05163">
    <property type="entry name" value="DinB"/>
    <property type="match status" value="1"/>
</dbReference>
<dbReference type="AlphaFoldDB" id="A0A1F8G1I9"/>
<sequence length="162" mass="18232">MKNSKELFLSTFVGELPVFERVLKALPKKNLDYTPHKVSKTAIQLASNFGNETMMFMPFLKDGLLDFSKVKGKEYKNVAAIIKDFKANSKKVVAFVKKMTNAQWDSTAKMSMDGKNEWKDTRGGMAWGFLVDMIHHRGQLSTYIRPMGGKVPSIYGPSADSK</sequence>
<evidence type="ECO:0000313" key="5">
    <source>
        <dbReference type="Proteomes" id="UP000177478"/>
    </source>
</evidence>
<dbReference type="SUPFAM" id="SSF109854">
    <property type="entry name" value="DinB/YfiT-like putative metalloenzymes"/>
    <property type="match status" value="1"/>
</dbReference>
<evidence type="ECO:0000256" key="1">
    <source>
        <dbReference type="ARBA" id="ARBA00008635"/>
    </source>
</evidence>
<organism evidence="4 5">
    <name type="scientific">Candidatus Yanofskybacteria bacterium RIFCSPHIGHO2_12_FULL_45_19b</name>
    <dbReference type="NCBI Taxonomy" id="1802689"/>
    <lineage>
        <taxon>Bacteria</taxon>
        <taxon>Candidatus Yanofskyibacteriota</taxon>
    </lineage>
</organism>
<name>A0A1F8G1I9_9BACT</name>
<dbReference type="GO" id="GO:0046872">
    <property type="term" value="F:metal ion binding"/>
    <property type="evidence" value="ECO:0007669"/>
    <property type="project" value="UniProtKB-KW"/>
</dbReference>
<protein>
    <recommendedName>
        <fullName evidence="6">Damage-inducible protein DinB</fullName>
    </recommendedName>
</protein>
<reference evidence="4 5" key="1">
    <citation type="journal article" date="2016" name="Nat. Commun.">
        <title>Thousands of microbial genomes shed light on interconnected biogeochemical processes in an aquifer system.</title>
        <authorList>
            <person name="Anantharaman K."/>
            <person name="Brown C.T."/>
            <person name="Hug L.A."/>
            <person name="Sharon I."/>
            <person name="Castelle C.J."/>
            <person name="Probst A.J."/>
            <person name="Thomas B.C."/>
            <person name="Singh A."/>
            <person name="Wilkins M.J."/>
            <person name="Karaoz U."/>
            <person name="Brodie E.L."/>
            <person name="Williams K.H."/>
            <person name="Hubbard S.S."/>
            <person name="Banfield J.F."/>
        </authorList>
    </citation>
    <scope>NUCLEOTIDE SEQUENCE [LARGE SCALE GENOMIC DNA]</scope>
</reference>
<evidence type="ECO:0000256" key="3">
    <source>
        <dbReference type="PIRSR" id="PIRSR607837-1"/>
    </source>
</evidence>
<evidence type="ECO:0000256" key="2">
    <source>
        <dbReference type="ARBA" id="ARBA00022723"/>
    </source>
</evidence>
<dbReference type="Proteomes" id="UP000177478">
    <property type="component" value="Unassembled WGS sequence"/>
</dbReference>
<dbReference type="Gene3D" id="1.20.120.450">
    <property type="entry name" value="dinb family like domain"/>
    <property type="match status" value="1"/>
</dbReference>